<evidence type="ECO:0000313" key="1">
    <source>
        <dbReference type="EMBL" id="KAF7837922.1"/>
    </source>
</evidence>
<evidence type="ECO:0000313" key="2">
    <source>
        <dbReference type="Proteomes" id="UP000634136"/>
    </source>
</evidence>
<protein>
    <submittedName>
        <fullName evidence="1">Uncharacterized protein</fullName>
    </submittedName>
</protein>
<accession>A0A834X3Y1</accession>
<keyword evidence="2" id="KW-1185">Reference proteome</keyword>
<organism evidence="1 2">
    <name type="scientific">Senna tora</name>
    <dbReference type="NCBI Taxonomy" id="362788"/>
    <lineage>
        <taxon>Eukaryota</taxon>
        <taxon>Viridiplantae</taxon>
        <taxon>Streptophyta</taxon>
        <taxon>Embryophyta</taxon>
        <taxon>Tracheophyta</taxon>
        <taxon>Spermatophyta</taxon>
        <taxon>Magnoliopsida</taxon>
        <taxon>eudicotyledons</taxon>
        <taxon>Gunneridae</taxon>
        <taxon>Pentapetalae</taxon>
        <taxon>rosids</taxon>
        <taxon>fabids</taxon>
        <taxon>Fabales</taxon>
        <taxon>Fabaceae</taxon>
        <taxon>Caesalpinioideae</taxon>
        <taxon>Cassia clade</taxon>
        <taxon>Senna</taxon>
    </lineage>
</organism>
<dbReference type="AlphaFoldDB" id="A0A834X3Y1"/>
<comment type="caution">
    <text evidence="1">The sequence shown here is derived from an EMBL/GenBank/DDBJ whole genome shotgun (WGS) entry which is preliminary data.</text>
</comment>
<sequence>MGEALPPPVASLAKVKWRGRGISVE</sequence>
<dbReference type="Proteomes" id="UP000634136">
    <property type="component" value="Unassembled WGS sequence"/>
</dbReference>
<gene>
    <name evidence="1" type="ORF">G2W53_006404</name>
</gene>
<dbReference type="EMBL" id="JAAIUW010000003">
    <property type="protein sequence ID" value="KAF7837922.1"/>
    <property type="molecule type" value="Genomic_DNA"/>
</dbReference>
<reference evidence="1" key="1">
    <citation type="submission" date="2020-09" db="EMBL/GenBank/DDBJ databases">
        <title>Genome-Enabled Discovery of Anthraquinone Biosynthesis in Senna tora.</title>
        <authorList>
            <person name="Kang S.-H."/>
            <person name="Pandey R.P."/>
            <person name="Lee C.-M."/>
            <person name="Sim J.-S."/>
            <person name="Jeong J.-T."/>
            <person name="Choi B.-S."/>
            <person name="Jung M."/>
            <person name="Ginzburg D."/>
            <person name="Zhao K."/>
            <person name="Won S.Y."/>
            <person name="Oh T.-J."/>
            <person name="Yu Y."/>
            <person name="Kim N.-H."/>
            <person name="Lee O.R."/>
            <person name="Lee T.-H."/>
            <person name="Bashyal P."/>
            <person name="Kim T.-S."/>
            <person name="Lee W.-H."/>
            <person name="Kawkins C."/>
            <person name="Kim C.-K."/>
            <person name="Kim J.S."/>
            <person name="Ahn B.O."/>
            <person name="Rhee S.Y."/>
            <person name="Sohng J.K."/>
        </authorList>
    </citation>
    <scope>NUCLEOTIDE SEQUENCE</scope>
    <source>
        <tissue evidence="1">Leaf</tissue>
    </source>
</reference>
<name>A0A834X3Y1_9FABA</name>
<proteinExistence type="predicted"/>